<name>A0A8G1VX82_9EURO</name>
<dbReference type="Proteomes" id="UP000249789">
    <property type="component" value="Unassembled WGS sequence"/>
</dbReference>
<keyword evidence="1" id="KW-0808">Transferase</keyword>
<dbReference type="RefSeq" id="XP_040800345.1">
    <property type="nucleotide sequence ID" value="XM_040941370.1"/>
</dbReference>
<evidence type="ECO:0000313" key="3">
    <source>
        <dbReference type="EMBL" id="RAK76335.1"/>
    </source>
</evidence>
<evidence type="ECO:0000256" key="1">
    <source>
        <dbReference type="ARBA" id="ARBA00022679"/>
    </source>
</evidence>
<accession>A0A8G1VX82</accession>
<dbReference type="Pfam" id="PF02458">
    <property type="entry name" value="Transferase"/>
    <property type="match status" value="1"/>
</dbReference>
<keyword evidence="4" id="KW-1185">Reference proteome</keyword>
<dbReference type="Gene3D" id="3.30.559.10">
    <property type="entry name" value="Chloramphenicol acetyltransferase-like domain"/>
    <property type="match status" value="2"/>
</dbReference>
<dbReference type="InterPro" id="IPR050317">
    <property type="entry name" value="Plant_Fungal_Acyltransferase"/>
</dbReference>
<dbReference type="GO" id="GO:0016747">
    <property type="term" value="F:acyltransferase activity, transferring groups other than amino-acyl groups"/>
    <property type="evidence" value="ECO:0007669"/>
    <property type="project" value="TreeGrafter"/>
</dbReference>
<sequence>MPGVASADSVALSPLDHIPAKLFLPFILYFDTPDPQTALNTLKGGIDKLVSQLPWLEGDVVFHQKPDGQKGRMHIAPPQVPLSQVSILQVKYFDRDEELRSHPVQAYLALLTFIPASEQRPVLRFQANLFPSKLVLAMSFWHNVFDGTGAGVILEALAECCQFSTEPTETPLAQIIAATHITLRNHVSSFPAQCKTRLDHGVELGPPVFDPSTSTEQWNAMESALAFVVETNRYTFDPHKIAQLKDLCTEQLQALSPTTASWISSNDILTATLALCVDRVLHPERASTPTTTTTITTPKPADFLMAVNLRNRVRPRIPGTYVGNMIFPIHDTIDPPKPLPAAEGHPTTDEERDLLRLAQLALRVRTRLSAMDGTVAYSASAVVADHDDWTTVEGRPAGIIVTSWRDLDIYSLDFGAGLGYIEDFEPGLALVPGGCIFLPARMSGGGGRDRATAPWEVCVTLRMGDSETLLHDQLFRRILA</sequence>
<dbReference type="EMBL" id="KZ824649">
    <property type="protein sequence ID" value="RAK76335.1"/>
    <property type="molecule type" value="Genomic_DNA"/>
</dbReference>
<dbReference type="PANTHER" id="PTHR31642:SF270">
    <property type="entry name" value="O-ACYLTRANSFERASE AUSQ"/>
    <property type="match status" value="1"/>
</dbReference>
<dbReference type="InterPro" id="IPR023213">
    <property type="entry name" value="CAT-like_dom_sf"/>
</dbReference>
<dbReference type="VEuPathDB" id="FungiDB:BO72DRAFT_380088"/>
<dbReference type="OrthoDB" id="1862401at2759"/>
<dbReference type="AlphaFoldDB" id="A0A8G1VX82"/>
<reference evidence="3 4" key="1">
    <citation type="submission" date="2018-02" db="EMBL/GenBank/DDBJ databases">
        <title>The genomes of Aspergillus section Nigri reveals drivers in fungal speciation.</title>
        <authorList>
            <consortium name="DOE Joint Genome Institute"/>
            <person name="Vesth T.C."/>
            <person name="Nybo J."/>
            <person name="Theobald S."/>
            <person name="Brandl J."/>
            <person name="Frisvad J.C."/>
            <person name="Nielsen K.F."/>
            <person name="Lyhne E.K."/>
            <person name="Kogle M.E."/>
            <person name="Kuo A."/>
            <person name="Riley R."/>
            <person name="Clum A."/>
            <person name="Nolan M."/>
            <person name="Lipzen A."/>
            <person name="Salamov A."/>
            <person name="Henrissat B."/>
            <person name="Wiebenga A."/>
            <person name="De vries R.P."/>
            <person name="Grigoriev I.V."/>
            <person name="Mortensen U.H."/>
            <person name="Andersen M.R."/>
            <person name="Baker S.E."/>
        </authorList>
    </citation>
    <scope>NUCLEOTIDE SEQUENCE [LARGE SCALE GENOMIC DNA]</scope>
    <source>
        <strain evidence="3 4">CBS 313.89</strain>
    </source>
</reference>
<keyword evidence="2" id="KW-0012">Acyltransferase</keyword>
<evidence type="ECO:0000256" key="2">
    <source>
        <dbReference type="ARBA" id="ARBA00023315"/>
    </source>
</evidence>
<gene>
    <name evidence="3" type="ORF">BO72DRAFT_380088</name>
</gene>
<evidence type="ECO:0000313" key="4">
    <source>
        <dbReference type="Proteomes" id="UP000249789"/>
    </source>
</evidence>
<evidence type="ECO:0008006" key="5">
    <source>
        <dbReference type="Google" id="ProtNLM"/>
    </source>
</evidence>
<protein>
    <recommendedName>
        <fullName evidence="5">Transferase family protein</fullName>
    </recommendedName>
</protein>
<dbReference type="PANTHER" id="PTHR31642">
    <property type="entry name" value="TRICHOTHECENE 3-O-ACETYLTRANSFERASE"/>
    <property type="match status" value="1"/>
</dbReference>
<dbReference type="GeneID" id="63858703"/>
<organism evidence="3 4">
    <name type="scientific">Aspergillus fijiensis CBS 313.89</name>
    <dbReference type="NCBI Taxonomy" id="1448319"/>
    <lineage>
        <taxon>Eukaryota</taxon>
        <taxon>Fungi</taxon>
        <taxon>Dikarya</taxon>
        <taxon>Ascomycota</taxon>
        <taxon>Pezizomycotina</taxon>
        <taxon>Eurotiomycetes</taxon>
        <taxon>Eurotiomycetidae</taxon>
        <taxon>Eurotiales</taxon>
        <taxon>Aspergillaceae</taxon>
        <taxon>Aspergillus</taxon>
    </lineage>
</organism>
<proteinExistence type="predicted"/>